<comment type="caution">
    <text evidence="1">The sequence shown here is derived from an EMBL/GenBank/DDBJ whole genome shotgun (WGS) entry which is preliminary data.</text>
</comment>
<sequence length="135" mass="15281">MSKGSDFNRVQLDKGVTHLLRNMKARTGLSRNYLCRIGLCYSLGEPVPPSPEEYDSNGQELDRYLLLGEDAPLYIALTQERLIEENRDPEAEFYDQFVAHINRGVEQMSGRISNLTDIQDLIPADMNAAETTEDT</sequence>
<dbReference type="AlphaFoldDB" id="A0AAE4JKT4"/>
<dbReference type="Gene3D" id="1.10.1220.160">
    <property type="entry name" value="DNA sulphur modification protein DndE"/>
    <property type="match status" value="1"/>
</dbReference>
<dbReference type="EMBL" id="JAMQOM010000015">
    <property type="protein sequence ID" value="MDS0223461.1"/>
    <property type="molecule type" value="Genomic_DNA"/>
</dbReference>
<gene>
    <name evidence="1" type="ORF">NDI54_19150</name>
</gene>
<dbReference type="InterPro" id="IPR014969">
    <property type="entry name" value="DNA_S_DndE"/>
</dbReference>
<name>A0AAE4JKT4_9EURY</name>
<protein>
    <submittedName>
        <fullName evidence="1">DndE family protein</fullName>
    </submittedName>
</protein>
<proteinExistence type="predicted"/>
<dbReference type="RefSeq" id="WP_310897992.1">
    <property type="nucleotide sequence ID" value="NZ_JAMQOM010000015.1"/>
</dbReference>
<keyword evidence="2" id="KW-1185">Reference proteome</keyword>
<dbReference type="Proteomes" id="UP001253439">
    <property type="component" value="Unassembled WGS sequence"/>
</dbReference>
<organism evidence="1 2">
    <name type="scientific">Haloarcula terrestris</name>
    <dbReference type="NCBI Taxonomy" id="2950533"/>
    <lineage>
        <taxon>Archaea</taxon>
        <taxon>Methanobacteriati</taxon>
        <taxon>Methanobacteriota</taxon>
        <taxon>Stenosarchaea group</taxon>
        <taxon>Halobacteria</taxon>
        <taxon>Halobacteriales</taxon>
        <taxon>Haloarculaceae</taxon>
        <taxon>Haloarcula</taxon>
    </lineage>
</organism>
<accession>A0AAE4JKT4</accession>
<evidence type="ECO:0000313" key="1">
    <source>
        <dbReference type="EMBL" id="MDS0223461.1"/>
    </source>
</evidence>
<dbReference type="InterPro" id="IPR038472">
    <property type="entry name" value="DndE_sf"/>
</dbReference>
<dbReference type="Pfam" id="PF08870">
    <property type="entry name" value="DndE"/>
    <property type="match status" value="1"/>
</dbReference>
<reference evidence="1 2" key="1">
    <citation type="submission" date="2022-06" db="EMBL/GenBank/DDBJ databases">
        <title>Haloarcula sp. a new haloarchaeum isolate from saline soil.</title>
        <authorList>
            <person name="Strakova D."/>
            <person name="Galisteo C."/>
            <person name="Sanchez-Porro C."/>
            <person name="Ventosa A."/>
        </authorList>
    </citation>
    <scope>NUCLEOTIDE SEQUENCE [LARGE SCALE GENOMIC DNA]</scope>
    <source>
        <strain evidence="1 2">S1AR25-5A</strain>
    </source>
</reference>
<evidence type="ECO:0000313" key="2">
    <source>
        <dbReference type="Proteomes" id="UP001253439"/>
    </source>
</evidence>